<feature type="chain" id="PRO_5036383951" description="Pyrrolo-quinoline quinone repeat domain-containing protein" evidence="1">
    <location>
        <begin position="22"/>
        <end position="452"/>
    </location>
</feature>
<dbReference type="Pfam" id="PF13360">
    <property type="entry name" value="PQQ_2"/>
    <property type="match status" value="1"/>
</dbReference>
<feature type="signal peptide" evidence="1">
    <location>
        <begin position="1"/>
        <end position="21"/>
    </location>
</feature>
<feature type="domain" description="Pyrrolo-quinoline quinone repeat" evidence="2">
    <location>
        <begin position="101"/>
        <end position="374"/>
    </location>
</feature>
<dbReference type="SUPFAM" id="SSF50998">
    <property type="entry name" value="Quinoprotein alcohol dehydrogenase-like"/>
    <property type="match status" value="1"/>
</dbReference>
<dbReference type="EMBL" id="LR593887">
    <property type="protein sequence ID" value="VTS06300.1"/>
    <property type="molecule type" value="Genomic_DNA"/>
</dbReference>
<dbReference type="RefSeq" id="WP_232056287.1">
    <property type="nucleotide sequence ID" value="NZ_LR593887.1"/>
</dbReference>
<dbReference type="PROSITE" id="PS51257">
    <property type="entry name" value="PROKAR_LIPOPROTEIN"/>
    <property type="match status" value="1"/>
</dbReference>
<accession>A0A6C2YTW0</accession>
<dbReference type="Proteomes" id="UP000464378">
    <property type="component" value="Chromosome"/>
</dbReference>
<organism evidence="3">
    <name type="scientific">Tuwongella immobilis</name>
    <dbReference type="NCBI Taxonomy" id="692036"/>
    <lineage>
        <taxon>Bacteria</taxon>
        <taxon>Pseudomonadati</taxon>
        <taxon>Planctomycetota</taxon>
        <taxon>Planctomycetia</taxon>
        <taxon>Gemmatales</taxon>
        <taxon>Gemmataceae</taxon>
        <taxon>Tuwongella</taxon>
    </lineage>
</organism>
<evidence type="ECO:0000256" key="1">
    <source>
        <dbReference type="SAM" id="SignalP"/>
    </source>
</evidence>
<protein>
    <recommendedName>
        <fullName evidence="2">Pyrrolo-quinoline quinone repeat domain-containing protein</fullName>
    </recommendedName>
</protein>
<evidence type="ECO:0000313" key="4">
    <source>
        <dbReference type="Proteomes" id="UP000464378"/>
    </source>
</evidence>
<dbReference type="EMBL" id="LR586016">
    <property type="protein sequence ID" value="VIP04469.1"/>
    <property type="molecule type" value="Genomic_DNA"/>
</dbReference>
<evidence type="ECO:0000259" key="2">
    <source>
        <dbReference type="Pfam" id="PF13360"/>
    </source>
</evidence>
<reference evidence="3" key="1">
    <citation type="submission" date="2019-04" db="EMBL/GenBank/DDBJ databases">
        <authorList>
            <consortium name="Science for Life Laboratories"/>
        </authorList>
    </citation>
    <scope>NUCLEOTIDE SEQUENCE</scope>
    <source>
        <strain evidence="3">MBLW1</strain>
    </source>
</reference>
<keyword evidence="4" id="KW-1185">Reference proteome</keyword>
<dbReference type="PANTHER" id="PTHR34512">
    <property type="entry name" value="CELL SURFACE PROTEIN"/>
    <property type="match status" value="1"/>
</dbReference>
<dbReference type="InterPro" id="IPR002372">
    <property type="entry name" value="PQQ_rpt_dom"/>
</dbReference>
<dbReference type="AlphaFoldDB" id="A0A6C2YTW0"/>
<dbReference type="InterPro" id="IPR015943">
    <property type="entry name" value="WD40/YVTN_repeat-like_dom_sf"/>
</dbReference>
<evidence type="ECO:0000313" key="3">
    <source>
        <dbReference type="EMBL" id="VIP04469.1"/>
    </source>
</evidence>
<name>A0A6C2YTW0_9BACT</name>
<dbReference type="InParanoid" id="A0A6C2YTW0"/>
<dbReference type="KEGG" id="tim:GMBLW1_47240"/>
<sequence>MRRLLMILCVVGVVGCSRSVAEEPAPVNTTERDLRTRKTGVDWPRFLGPTQDGVSPEKGILTTWPATGLKIIWEAPLGEGYAAPTTSLGRLYHFDRVDNSQVLTCRNAETGKRLWEFRYPTTYEDFYGYSNGPRCCPVVDEDRVYIYGPEGMLVCLHAVTGERIWQLDTAKKYNIHQNFFGVGSTPVVEGDLLLVAVGGSPAGERRPDDFRDAKPNQQAIVALDKKTGEVRYTIGNDLASYATPVLTNIGNQRVGLYFARGGLYGFDPKAGTDLFQFPWRARILESVNASNPIVVKDQILITECYGPGSALLKFDGKKVESIWDDSDQGRDKRMQCHWNTPIHVDGYVYGSSGRHTSNAELRCIKLADGELQWKKSGHGRSSLLQIDGHLISQSEEGVLRLLRINPEKYEERAIWECEKLSYPCWAAPVVSHGILYVRGKDRLLAVELIPAK</sequence>
<proteinExistence type="predicted"/>
<dbReference type="Gene3D" id="2.130.10.10">
    <property type="entry name" value="YVTN repeat-like/Quinoprotein amine dehydrogenase"/>
    <property type="match status" value="1"/>
</dbReference>
<gene>
    <name evidence="3" type="ORF">GMBLW1_47240</name>
</gene>
<dbReference type="InterPro" id="IPR011047">
    <property type="entry name" value="Quinoprotein_ADH-like_sf"/>
</dbReference>
<dbReference type="PANTHER" id="PTHR34512:SF30">
    <property type="entry name" value="OUTER MEMBRANE PROTEIN ASSEMBLY FACTOR BAMB"/>
    <property type="match status" value="1"/>
</dbReference>
<keyword evidence="1" id="KW-0732">Signal</keyword>